<dbReference type="AlphaFoldDB" id="A0A0A9B8X2"/>
<evidence type="ECO:0000313" key="1">
    <source>
        <dbReference type="EMBL" id="JAD60434.1"/>
    </source>
</evidence>
<dbReference type="EMBL" id="GBRH01237461">
    <property type="protein sequence ID" value="JAD60434.1"/>
    <property type="molecule type" value="Transcribed_RNA"/>
</dbReference>
<reference evidence="1" key="2">
    <citation type="journal article" date="2015" name="Data Brief">
        <title>Shoot transcriptome of the giant reed, Arundo donax.</title>
        <authorList>
            <person name="Barrero R.A."/>
            <person name="Guerrero F.D."/>
            <person name="Moolhuijzen P."/>
            <person name="Goolsby J.A."/>
            <person name="Tidwell J."/>
            <person name="Bellgard S.E."/>
            <person name="Bellgard M.I."/>
        </authorList>
    </citation>
    <scope>NUCLEOTIDE SEQUENCE</scope>
    <source>
        <tissue evidence="1">Shoot tissue taken approximately 20 cm above the soil surface</tissue>
    </source>
</reference>
<accession>A0A0A9B8X2</accession>
<organism evidence="1">
    <name type="scientific">Arundo donax</name>
    <name type="common">Giant reed</name>
    <name type="synonym">Donax arundinaceus</name>
    <dbReference type="NCBI Taxonomy" id="35708"/>
    <lineage>
        <taxon>Eukaryota</taxon>
        <taxon>Viridiplantae</taxon>
        <taxon>Streptophyta</taxon>
        <taxon>Embryophyta</taxon>
        <taxon>Tracheophyta</taxon>
        <taxon>Spermatophyta</taxon>
        <taxon>Magnoliopsida</taxon>
        <taxon>Liliopsida</taxon>
        <taxon>Poales</taxon>
        <taxon>Poaceae</taxon>
        <taxon>PACMAD clade</taxon>
        <taxon>Arundinoideae</taxon>
        <taxon>Arundineae</taxon>
        <taxon>Arundo</taxon>
    </lineage>
</organism>
<proteinExistence type="predicted"/>
<sequence>MGDVAYSDLVDVCIALLRGS</sequence>
<protein>
    <submittedName>
        <fullName evidence="1">Uncharacterized protein</fullName>
    </submittedName>
</protein>
<name>A0A0A9B8X2_ARUDO</name>
<reference evidence="1" key="1">
    <citation type="submission" date="2014-09" db="EMBL/GenBank/DDBJ databases">
        <authorList>
            <person name="Magalhaes I.L.F."/>
            <person name="Oliveira U."/>
            <person name="Santos F.R."/>
            <person name="Vidigal T.H.D.A."/>
            <person name="Brescovit A.D."/>
            <person name="Santos A.J."/>
        </authorList>
    </citation>
    <scope>NUCLEOTIDE SEQUENCE</scope>
    <source>
        <tissue evidence="1">Shoot tissue taken approximately 20 cm above the soil surface</tissue>
    </source>
</reference>